<evidence type="ECO:0000256" key="3">
    <source>
        <dbReference type="SAM" id="Phobius"/>
    </source>
</evidence>
<dbReference type="RefSeq" id="WP_281833232.1">
    <property type="nucleotide sequence ID" value="NZ_BSDY01000002.1"/>
</dbReference>
<comment type="caution">
    <text evidence="5">The sequence shown here is derived from an EMBL/GenBank/DDBJ whole genome shotgun (WGS) entry which is preliminary data.</text>
</comment>
<feature type="coiled-coil region" evidence="2">
    <location>
        <begin position="49"/>
        <end position="90"/>
    </location>
</feature>
<dbReference type="InterPro" id="IPR016047">
    <property type="entry name" value="M23ase_b-sheet_dom"/>
</dbReference>
<evidence type="ECO:0000313" key="6">
    <source>
        <dbReference type="Proteomes" id="UP001144471"/>
    </source>
</evidence>
<dbReference type="AlphaFoldDB" id="A0A9W6GJI9"/>
<dbReference type="Gene3D" id="2.70.70.10">
    <property type="entry name" value="Glucose Permease (Domain IIA)"/>
    <property type="match status" value="1"/>
</dbReference>
<keyword evidence="6" id="KW-1185">Reference proteome</keyword>
<organism evidence="5 6">
    <name type="scientific">Propionigenium maris DSM 9537</name>
    <dbReference type="NCBI Taxonomy" id="1123000"/>
    <lineage>
        <taxon>Bacteria</taxon>
        <taxon>Fusobacteriati</taxon>
        <taxon>Fusobacteriota</taxon>
        <taxon>Fusobacteriia</taxon>
        <taxon>Fusobacteriales</taxon>
        <taxon>Fusobacteriaceae</taxon>
        <taxon>Propionigenium</taxon>
    </lineage>
</organism>
<keyword evidence="3" id="KW-1133">Transmembrane helix</keyword>
<protein>
    <submittedName>
        <fullName evidence="5">Peptidase</fullName>
    </submittedName>
</protein>
<dbReference type="EMBL" id="BSDY01000002">
    <property type="protein sequence ID" value="GLI55001.1"/>
    <property type="molecule type" value="Genomic_DNA"/>
</dbReference>
<gene>
    <name evidence="5" type="ORF">PM10SUCC1_05160</name>
</gene>
<evidence type="ECO:0000256" key="1">
    <source>
        <dbReference type="ARBA" id="ARBA00022729"/>
    </source>
</evidence>
<dbReference type="Proteomes" id="UP001144471">
    <property type="component" value="Unassembled WGS sequence"/>
</dbReference>
<feature type="transmembrane region" description="Helical" evidence="3">
    <location>
        <begin position="27"/>
        <end position="49"/>
    </location>
</feature>
<dbReference type="GO" id="GO:0004222">
    <property type="term" value="F:metalloendopeptidase activity"/>
    <property type="evidence" value="ECO:0007669"/>
    <property type="project" value="TreeGrafter"/>
</dbReference>
<evidence type="ECO:0000256" key="2">
    <source>
        <dbReference type="SAM" id="Coils"/>
    </source>
</evidence>
<keyword evidence="1" id="KW-0732">Signal</keyword>
<feature type="domain" description="M23ase beta-sheet core" evidence="4">
    <location>
        <begin position="158"/>
        <end position="252"/>
    </location>
</feature>
<dbReference type="SUPFAM" id="SSF51261">
    <property type="entry name" value="Duplicated hybrid motif"/>
    <property type="match status" value="1"/>
</dbReference>
<dbReference type="PANTHER" id="PTHR21666">
    <property type="entry name" value="PEPTIDASE-RELATED"/>
    <property type="match status" value="1"/>
</dbReference>
<accession>A0A9W6GJI9</accession>
<keyword evidence="2" id="KW-0175">Coiled coil</keyword>
<keyword evidence="3" id="KW-0812">Transmembrane</keyword>
<evidence type="ECO:0000313" key="5">
    <source>
        <dbReference type="EMBL" id="GLI55001.1"/>
    </source>
</evidence>
<name>A0A9W6GJI9_9FUSO</name>
<dbReference type="Pfam" id="PF01551">
    <property type="entry name" value="Peptidase_M23"/>
    <property type="match status" value="1"/>
</dbReference>
<dbReference type="FunFam" id="2.70.70.10:FF:000006">
    <property type="entry name" value="M23 family peptidase"/>
    <property type="match status" value="1"/>
</dbReference>
<sequence>MRDNLYITITDVKGSKHYTLNQVMKKYLLYVVGGVAGIFLILGVSVIILGQKASEYNHLQRENERLQSDMDGIQEEIAGKAMELDNLNEKLQAVESIIGSDVDSGGGIDERLDIALLTAAEREHLLNIIPSGNPITPFTIYTSKYGSRIHPVLKTRMNHWGLDFRAPVGTQIIAPADGVVKFAGRHGTFGKLTIISHAFGFETYYAHQSKIDVKVGDVVSKGDKIGKTGNTGRSSGPHLHYEIHYLGKKLDPINFAKWNLENYNTLFEKEKNIKWQSLVGLIRKQYRTFQLQGQLLSHKEQE</sequence>
<dbReference type="InterPro" id="IPR050570">
    <property type="entry name" value="Cell_wall_metabolism_enzyme"/>
</dbReference>
<keyword evidence="3" id="KW-0472">Membrane</keyword>
<evidence type="ECO:0000259" key="4">
    <source>
        <dbReference type="Pfam" id="PF01551"/>
    </source>
</evidence>
<dbReference type="InterPro" id="IPR011055">
    <property type="entry name" value="Dup_hybrid_motif"/>
</dbReference>
<proteinExistence type="predicted"/>
<dbReference type="PANTHER" id="PTHR21666:SF289">
    <property type="entry name" value="L-ALA--D-GLU ENDOPEPTIDASE"/>
    <property type="match status" value="1"/>
</dbReference>
<reference evidence="5" key="1">
    <citation type="submission" date="2022-12" db="EMBL/GenBank/DDBJ databases">
        <title>Reference genome sequencing for broad-spectrum identification of bacterial and archaeal isolates by mass spectrometry.</title>
        <authorList>
            <person name="Sekiguchi Y."/>
            <person name="Tourlousse D.M."/>
        </authorList>
    </citation>
    <scope>NUCLEOTIDE SEQUENCE</scope>
    <source>
        <strain evidence="5">10succ1</strain>
    </source>
</reference>
<dbReference type="CDD" id="cd12797">
    <property type="entry name" value="M23_peptidase"/>
    <property type="match status" value="1"/>
</dbReference>